<organism evidence="2 3">
    <name type="scientific">Reticulomyxa filosa</name>
    <dbReference type="NCBI Taxonomy" id="46433"/>
    <lineage>
        <taxon>Eukaryota</taxon>
        <taxon>Sar</taxon>
        <taxon>Rhizaria</taxon>
        <taxon>Retaria</taxon>
        <taxon>Foraminifera</taxon>
        <taxon>Monothalamids</taxon>
        <taxon>Reticulomyxidae</taxon>
        <taxon>Reticulomyxa</taxon>
    </lineage>
</organism>
<name>X6NZQ6_RETFI</name>
<feature type="transmembrane region" description="Helical" evidence="1">
    <location>
        <begin position="259"/>
        <end position="279"/>
    </location>
</feature>
<keyword evidence="1" id="KW-1133">Transmembrane helix</keyword>
<reference evidence="2 3" key="1">
    <citation type="journal article" date="2013" name="Curr. Biol.">
        <title>The Genome of the Foraminiferan Reticulomyxa filosa.</title>
        <authorList>
            <person name="Glockner G."/>
            <person name="Hulsmann N."/>
            <person name="Schleicher M."/>
            <person name="Noegel A.A."/>
            <person name="Eichinger L."/>
            <person name="Gallinger C."/>
            <person name="Pawlowski J."/>
            <person name="Sierra R."/>
            <person name="Euteneuer U."/>
            <person name="Pillet L."/>
            <person name="Moustafa A."/>
            <person name="Platzer M."/>
            <person name="Groth M."/>
            <person name="Szafranski K."/>
            <person name="Schliwa M."/>
        </authorList>
    </citation>
    <scope>NUCLEOTIDE SEQUENCE [LARGE SCALE GENOMIC DNA]</scope>
</reference>
<comment type="caution">
    <text evidence="2">The sequence shown here is derived from an EMBL/GenBank/DDBJ whole genome shotgun (WGS) entry which is preliminary data.</text>
</comment>
<gene>
    <name evidence="2" type="ORF">RFI_05684</name>
</gene>
<dbReference type="OrthoDB" id="158360at2759"/>
<dbReference type="EMBL" id="ASPP01004939">
    <property type="protein sequence ID" value="ETO31436.1"/>
    <property type="molecule type" value="Genomic_DNA"/>
</dbReference>
<evidence type="ECO:0000313" key="2">
    <source>
        <dbReference type="EMBL" id="ETO31436.1"/>
    </source>
</evidence>
<keyword evidence="1" id="KW-0472">Membrane</keyword>
<accession>X6NZQ6</accession>
<dbReference type="AlphaFoldDB" id="X6NZQ6"/>
<proteinExistence type="predicted"/>
<keyword evidence="3" id="KW-1185">Reference proteome</keyword>
<dbReference type="Proteomes" id="UP000023152">
    <property type="component" value="Unassembled WGS sequence"/>
</dbReference>
<evidence type="ECO:0000313" key="3">
    <source>
        <dbReference type="Proteomes" id="UP000023152"/>
    </source>
</evidence>
<evidence type="ECO:0000256" key="1">
    <source>
        <dbReference type="SAM" id="Phobius"/>
    </source>
</evidence>
<sequence length="280" mass="31830">MHPSDYSTVSRRPGVYNRFTSKKTSFVDNSPQQISGIPRLHDDFISLSFSSGEANVKEIIDWVEKQRNLLNGAMTSAQFEVISKDINNAYHEIKQGMDCLPQLVAYSSSDNGAQDKAELQSLQQHGGRGIVSNTLGQSLKKKRTCGLIEQWDCDKWQKVKRSTDTALNHHRRRIRIENSKGKLLNNAMTGVASKTQCARVDESSNSIVSSALAAWTSLSSMFGFKTLRTRLHKKLDDDNCFGFANAYVGRYMKRTQDDWILFFCMLLIVVILLFLWFHFM</sequence>
<keyword evidence="1" id="KW-0812">Transmembrane</keyword>
<protein>
    <submittedName>
        <fullName evidence="2">Uncharacterized protein</fullName>
    </submittedName>
</protein>